<reference evidence="5 6" key="1">
    <citation type="submission" date="2023-11" db="EMBL/GenBank/DDBJ databases">
        <authorList>
            <person name="Bao R."/>
        </authorList>
    </citation>
    <scope>NUCLEOTIDE SEQUENCE [LARGE SCALE GENOMIC DNA]</scope>
    <source>
        <strain evidence="5 6">PJ23</strain>
    </source>
</reference>
<keyword evidence="2" id="KW-0472">Membrane</keyword>
<accession>A0ABU4RT25</accession>
<sequence length="329" mass="34030">MNRKLVRLLSLVATSAMLSLAAVDYADARAGGGRSFGSRGSRTFQAPPATPTAPRAAAPMERSATQPGAATSVPRTGAAAGAQATRGRFGGGFAGGLLGGLVGAGLFGMLMGHGFMGGFSGFASIFGLLLQIGIIFLVVRLVMGWFRNRSAKPAMAAAGGPAAGAQGGPQPGPFGMNRMSSGTGFGSATAAPATEDFQVTAADQEAFGEALVEIQTAYGREDISALRTRLTPEMVTNFSDDLADNASQGVINEISDVTLLQGDVAEAWRENGAEYASAAMRFSMRDVFRDRQTGALKEGEQEAPVEATEVWTFRRAPGGRWLLAAIQQA</sequence>
<dbReference type="Proteomes" id="UP001274321">
    <property type="component" value="Unassembled WGS sequence"/>
</dbReference>
<dbReference type="PANTHER" id="PTHR41542:SF1">
    <property type="entry name" value="BLL5807 PROTEIN"/>
    <property type="match status" value="1"/>
</dbReference>
<evidence type="ECO:0000256" key="1">
    <source>
        <dbReference type="SAM" id="MobiDB-lite"/>
    </source>
</evidence>
<dbReference type="SUPFAM" id="SSF54427">
    <property type="entry name" value="NTF2-like"/>
    <property type="match status" value="1"/>
</dbReference>
<name>A0ABU4RT25_9HYPH</name>
<dbReference type="Gene3D" id="3.10.450.240">
    <property type="match status" value="1"/>
</dbReference>
<evidence type="ECO:0000256" key="2">
    <source>
        <dbReference type="SAM" id="Phobius"/>
    </source>
</evidence>
<dbReference type="InterPro" id="IPR007379">
    <property type="entry name" value="Tim44-like_dom"/>
</dbReference>
<feature type="domain" description="Tim44-like" evidence="4">
    <location>
        <begin position="181"/>
        <end position="328"/>
    </location>
</feature>
<feature type="region of interest" description="Disordered" evidence="1">
    <location>
        <begin position="34"/>
        <end position="77"/>
    </location>
</feature>
<evidence type="ECO:0000259" key="4">
    <source>
        <dbReference type="SMART" id="SM00978"/>
    </source>
</evidence>
<keyword evidence="2" id="KW-1133">Transmembrane helix</keyword>
<evidence type="ECO:0000313" key="5">
    <source>
        <dbReference type="EMBL" id="MDX6807303.1"/>
    </source>
</evidence>
<comment type="caution">
    <text evidence="5">The sequence shown here is derived from an EMBL/GenBank/DDBJ whole genome shotgun (WGS) entry which is preliminary data.</text>
</comment>
<keyword evidence="2" id="KW-0812">Transmembrane</keyword>
<protein>
    <submittedName>
        <fullName evidence="5">TIM44-like domain-containing protein</fullName>
    </submittedName>
</protein>
<dbReference type="InterPro" id="IPR032710">
    <property type="entry name" value="NTF2-like_dom_sf"/>
</dbReference>
<dbReference type="SMART" id="SM00978">
    <property type="entry name" value="Tim44"/>
    <property type="match status" value="1"/>
</dbReference>
<feature type="chain" id="PRO_5047180207" evidence="3">
    <location>
        <begin position="22"/>
        <end position="329"/>
    </location>
</feature>
<feature type="transmembrane region" description="Helical" evidence="2">
    <location>
        <begin position="122"/>
        <end position="146"/>
    </location>
</feature>
<feature type="signal peptide" evidence="3">
    <location>
        <begin position="1"/>
        <end position="21"/>
    </location>
</feature>
<keyword evidence="3" id="KW-0732">Signal</keyword>
<dbReference type="PANTHER" id="PTHR41542">
    <property type="entry name" value="BLL5807 PROTEIN"/>
    <property type="match status" value="1"/>
</dbReference>
<dbReference type="Pfam" id="PF04280">
    <property type="entry name" value="Tim44"/>
    <property type="match status" value="1"/>
</dbReference>
<feature type="transmembrane region" description="Helical" evidence="2">
    <location>
        <begin position="89"/>
        <end position="110"/>
    </location>
</feature>
<proteinExistence type="predicted"/>
<gene>
    <name evidence="5" type="ORF">SCD90_14620</name>
</gene>
<dbReference type="EMBL" id="JAXAFJ010000010">
    <property type="protein sequence ID" value="MDX6807303.1"/>
    <property type="molecule type" value="Genomic_DNA"/>
</dbReference>
<evidence type="ECO:0000256" key="3">
    <source>
        <dbReference type="SAM" id="SignalP"/>
    </source>
</evidence>
<organism evidence="5 6">
    <name type="scientific">Terrihabitans rhizophilus</name>
    <dbReference type="NCBI Taxonomy" id="3092662"/>
    <lineage>
        <taxon>Bacteria</taxon>
        <taxon>Pseudomonadati</taxon>
        <taxon>Pseudomonadota</taxon>
        <taxon>Alphaproteobacteria</taxon>
        <taxon>Hyphomicrobiales</taxon>
        <taxon>Terrihabitans</taxon>
    </lineage>
</organism>
<evidence type="ECO:0000313" key="6">
    <source>
        <dbReference type="Proteomes" id="UP001274321"/>
    </source>
</evidence>
<dbReference type="RefSeq" id="WP_319845432.1">
    <property type="nucleotide sequence ID" value="NZ_JAXAFJ010000010.1"/>
</dbReference>
<keyword evidence="6" id="KW-1185">Reference proteome</keyword>